<feature type="compositionally biased region" description="Pro residues" evidence="2">
    <location>
        <begin position="140"/>
        <end position="151"/>
    </location>
</feature>
<evidence type="ECO:0000256" key="2">
    <source>
        <dbReference type="SAM" id="MobiDB-lite"/>
    </source>
</evidence>
<evidence type="ECO:0000313" key="4">
    <source>
        <dbReference type="EMBL" id="ESW30615.1"/>
    </source>
</evidence>
<dbReference type="Pfam" id="PF03763">
    <property type="entry name" value="Remorin_C"/>
    <property type="match status" value="1"/>
</dbReference>
<feature type="compositionally biased region" description="Basic residues" evidence="2">
    <location>
        <begin position="193"/>
        <end position="204"/>
    </location>
</feature>
<dbReference type="AlphaFoldDB" id="V7CMY5"/>
<dbReference type="EMBL" id="CM002289">
    <property type="protein sequence ID" value="ESW30615.1"/>
    <property type="molecule type" value="Genomic_DNA"/>
</dbReference>
<dbReference type="PANTHER" id="PTHR31471">
    <property type="entry name" value="OS02G0116800 PROTEIN"/>
    <property type="match status" value="1"/>
</dbReference>
<feature type="compositionally biased region" description="Polar residues" evidence="2">
    <location>
        <begin position="152"/>
        <end position="164"/>
    </location>
</feature>
<evidence type="ECO:0000313" key="5">
    <source>
        <dbReference type="Proteomes" id="UP000000226"/>
    </source>
</evidence>
<organism evidence="4 5">
    <name type="scientific">Phaseolus vulgaris</name>
    <name type="common">Kidney bean</name>
    <name type="synonym">French bean</name>
    <dbReference type="NCBI Taxonomy" id="3885"/>
    <lineage>
        <taxon>Eukaryota</taxon>
        <taxon>Viridiplantae</taxon>
        <taxon>Streptophyta</taxon>
        <taxon>Embryophyta</taxon>
        <taxon>Tracheophyta</taxon>
        <taxon>Spermatophyta</taxon>
        <taxon>Magnoliopsida</taxon>
        <taxon>eudicotyledons</taxon>
        <taxon>Gunneridae</taxon>
        <taxon>Pentapetalae</taxon>
        <taxon>rosids</taxon>
        <taxon>fabids</taxon>
        <taxon>Fabales</taxon>
        <taxon>Fabaceae</taxon>
        <taxon>Papilionoideae</taxon>
        <taxon>50 kb inversion clade</taxon>
        <taxon>NPAAA clade</taxon>
        <taxon>indigoferoid/millettioid clade</taxon>
        <taxon>Phaseoleae</taxon>
        <taxon>Phaseolus</taxon>
    </lineage>
</organism>
<feature type="compositionally biased region" description="Basic and acidic residues" evidence="2">
    <location>
        <begin position="35"/>
        <end position="52"/>
    </location>
</feature>
<dbReference type="Gramene" id="ESW30615">
    <property type="protein sequence ID" value="ESW30615"/>
    <property type="gene ID" value="PHAVU_002G168100g"/>
</dbReference>
<sequence length="270" mass="30304">MSHDYDTEMEHAAAVAAAAFAIFSQEVSLIPQQKKMRETPLGRGKSKVDDTKPSFSQFGETSTQFSVDLRPEKGMTPASSMRRSSTLGEKIRSNTDGKKPEIQSPKRAPTFGNEHLVNTGEIKPESPHPKIPPLVQKPEPLMPPPPPPPPIRQTSARAGSNETKANAWEREELEKIKERYEKLLETIGSWEKRKKAKSVRKLNKLQHGDNERKRAKALKKYEEKMNYVNLIVGGAKAQAEERRRNEVLKAKEKANIIRTTGKIPGPCSCF</sequence>
<keyword evidence="5" id="KW-1185">Reference proteome</keyword>
<proteinExistence type="inferred from homology"/>
<protein>
    <recommendedName>
        <fullName evidence="3">Remorin C-terminal domain-containing protein</fullName>
    </recommendedName>
</protein>
<feature type="region of interest" description="Disordered" evidence="2">
    <location>
        <begin position="33"/>
        <end position="169"/>
    </location>
</feature>
<accession>V7CMY5</accession>
<reference evidence="5" key="1">
    <citation type="journal article" date="2014" name="Nat. Genet.">
        <title>A reference genome for common bean and genome-wide analysis of dual domestications.</title>
        <authorList>
            <person name="Schmutz J."/>
            <person name="McClean P.E."/>
            <person name="Mamidi S."/>
            <person name="Wu G.A."/>
            <person name="Cannon S.B."/>
            <person name="Grimwood J."/>
            <person name="Jenkins J."/>
            <person name="Shu S."/>
            <person name="Song Q."/>
            <person name="Chavarro C."/>
            <person name="Torres-Torres M."/>
            <person name="Geffroy V."/>
            <person name="Moghaddam S.M."/>
            <person name="Gao D."/>
            <person name="Abernathy B."/>
            <person name="Barry K."/>
            <person name="Blair M."/>
            <person name="Brick M.A."/>
            <person name="Chovatia M."/>
            <person name="Gepts P."/>
            <person name="Goodstein D.M."/>
            <person name="Gonzales M."/>
            <person name="Hellsten U."/>
            <person name="Hyten D.L."/>
            <person name="Jia G."/>
            <person name="Kelly J.D."/>
            <person name="Kudrna D."/>
            <person name="Lee R."/>
            <person name="Richard M.M."/>
            <person name="Miklas P.N."/>
            <person name="Osorno J.M."/>
            <person name="Rodrigues J."/>
            <person name="Thareau V."/>
            <person name="Urrea C.A."/>
            <person name="Wang M."/>
            <person name="Yu Y."/>
            <person name="Zhang M."/>
            <person name="Wing R.A."/>
            <person name="Cregan P.B."/>
            <person name="Rokhsar D.S."/>
            <person name="Jackson S.A."/>
        </authorList>
    </citation>
    <scope>NUCLEOTIDE SEQUENCE [LARGE SCALE GENOMIC DNA]</scope>
    <source>
        <strain evidence="5">cv. G19833</strain>
    </source>
</reference>
<evidence type="ECO:0000256" key="1">
    <source>
        <dbReference type="ARBA" id="ARBA00005711"/>
    </source>
</evidence>
<dbReference type="InterPro" id="IPR005516">
    <property type="entry name" value="Remorin_C"/>
</dbReference>
<feature type="compositionally biased region" description="Polar residues" evidence="2">
    <location>
        <begin position="77"/>
        <end position="87"/>
    </location>
</feature>
<dbReference type="PANTHER" id="PTHR31471:SF51">
    <property type="entry name" value="REMORIN FAMILY PROTEIN"/>
    <property type="match status" value="1"/>
</dbReference>
<dbReference type="Proteomes" id="UP000000226">
    <property type="component" value="Chromosome 2"/>
</dbReference>
<dbReference type="OrthoDB" id="1879425at2759"/>
<feature type="compositionally biased region" description="Polar residues" evidence="2">
    <location>
        <begin position="53"/>
        <end position="66"/>
    </location>
</feature>
<gene>
    <name evidence="4" type="ORF">PHAVU_002G168100g</name>
</gene>
<dbReference type="STRING" id="3885.V7CMY5"/>
<dbReference type="OMA" id="FRDDMEY"/>
<dbReference type="eggNOG" id="ENOG502RZYP">
    <property type="taxonomic scope" value="Eukaryota"/>
</dbReference>
<name>V7CMY5_PHAVU</name>
<comment type="similarity">
    <text evidence="1">Belongs to the remorin family.</text>
</comment>
<evidence type="ECO:0000259" key="3">
    <source>
        <dbReference type="Pfam" id="PF03763"/>
    </source>
</evidence>
<feature type="region of interest" description="Disordered" evidence="2">
    <location>
        <begin position="193"/>
        <end position="215"/>
    </location>
</feature>
<feature type="compositionally biased region" description="Basic and acidic residues" evidence="2">
    <location>
        <begin position="89"/>
        <end position="101"/>
    </location>
</feature>
<feature type="domain" description="Remorin C-terminal" evidence="3">
    <location>
        <begin position="161"/>
        <end position="264"/>
    </location>
</feature>